<proteinExistence type="predicted"/>
<dbReference type="AlphaFoldDB" id="A0A1Y1JEY0"/>
<feature type="transmembrane region" description="Helical" evidence="2">
    <location>
        <begin position="542"/>
        <end position="564"/>
    </location>
</feature>
<feature type="transmembrane region" description="Helical" evidence="2">
    <location>
        <begin position="770"/>
        <end position="795"/>
    </location>
</feature>
<feature type="transmembrane region" description="Helical" evidence="2">
    <location>
        <begin position="413"/>
        <end position="434"/>
    </location>
</feature>
<sequence length="920" mass="107294">MNMQCEDDPLQRRENIITKSHSENEKQKSNRKKYSNSKIEEVQGEDDSVYITQNDKDYVKFSNKNYTQENIDIHNNFFYDKNKKIRRTMPREEDNSSKQSTMSKMKKFFLIFFNGCLVVFLGVSNNICGRMRNRVLNNFDSLTASYNAIAYVIIYLVLCIIYSKSRSITKDHWLYIYPCLRKFFKKKGESAEIGKIDLRKEDKHNYTVDVKDEETIKRKKKITKIFYIHKKRIYEPLLEGNMEHIEDECFSRSTRNSDPKNGSECITGIISNSKKCDLNIIPNERTNTNERKRIQVQEDENKNICHNCTTIAGVANRGDKKRTNVYNGQNTNETRVNHHNERNNEEIDKSCSCNMNKDNFDEVEISSFSKQDIKDILENYKHYEPYEDIFHCRETKVNKIFSNIKNKWTKLGAYKYIGIIAILDIISNTLYFVSQLAIPLTILLLLNQLNFIFSILLSFLILKRKYNIHHVLSVIIVIVGFLFFYIPYVYKENTIVTKQILVNYYMNSNFTINLNHTIFDNNNHFTTLYHSSETTDTIAPPLGIFASIFFCVFSILLTSFGGILREIFFSEYIKQREKHHNVLSIRKSKKKCTQICSANCIPRVGTQQGVFDEMETEVRMSSEETNRQMDKTDYPKVGNIDEYNSFDKQNETDKNGYTMNLEIPNVSYKKEETDEEEAEEEGKGLQSGISTPERKGVSNKINSTENGVVFFCPKFRKEGGKMKVSKGADFSTSLALQNRVDPVDVEKGESKHEVLRITKGGSNMSDRMSVILLSFNTSLIQICLLPIIIYFQLLFNKNKDVSYLLYIEDSLQCFLGHTMENNTNCKYSFRVYSLYIIVNAIFNLSVSSFYRNYSSAECFLILKSSTPLTLVILYFYDFPFILDSDKYFTIYFVISIIIVFTGVSYFFYQNIASEKKNKVR</sequence>
<dbReference type="PANTHER" id="PTHR13146:SF3">
    <property type="entry name" value="EAMA DOMAIN-CONTAINING PROTEIN"/>
    <property type="match status" value="1"/>
</dbReference>
<name>A0A1Y1JEY0_PLAGO</name>
<feature type="region of interest" description="Disordered" evidence="1">
    <location>
        <begin position="1"/>
        <end position="40"/>
    </location>
</feature>
<dbReference type="GeneID" id="39747809"/>
<keyword evidence="2" id="KW-0812">Transmembrane</keyword>
<dbReference type="RefSeq" id="XP_028543680.1">
    <property type="nucleotide sequence ID" value="XM_028687879.1"/>
</dbReference>
<dbReference type="PANTHER" id="PTHR13146">
    <property type="match status" value="1"/>
</dbReference>
<evidence type="ECO:0000313" key="3">
    <source>
        <dbReference type="EMBL" id="GAW81091.1"/>
    </source>
</evidence>
<feature type="compositionally biased region" description="Basic and acidic residues" evidence="1">
    <location>
        <begin position="9"/>
        <end position="28"/>
    </location>
</feature>
<dbReference type="Proteomes" id="UP000195521">
    <property type="component" value="Unassembled WGS sequence"/>
</dbReference>
<dbReference type="OrthoDB" id="392906at2759"/>
<feature type="region of interest" description="Disordered" evidence="1">
    <location>
        <begin position="668"/>
        <end position="698"/>
    </location>
</feature>
<evidence type="ECO:0000313" key="4">
    <source>
        <dbReference type="Proteomes" id="UP000195521"/>
    </source>
</evidence>
<evidence type="ECO:0000256" key="1">
    <source>
        <dbReference type="SAM" id="MobiDB-lite"/>
    </source>
</evidence>
<feature type="transmembrane region" description="Helical" evidence="2">
    <location>
        <begin position="888"/>
        <end position="908"/>
    </location>
</feature>
<keyword evidence="4" id="KW-1185">Reference proteome</keyword>
<dbReference type="OMA" id="YFYDFPF"/>
<feature type="transmembrane region" description="Helical" evidence="2">
    <location>
        <begin position="440"/>
        <end position="462"/>
    </location>
</feature>
<evidence type="ECO:0000256" key="2">
    <source>
        <dbReference type="SAM" id="Phobius"/>
    </source>
</evidence>
<gene>
    <name evidence="3" type="ORF">PGO_092910</name>
</gene>
<feature type="transmembrane region" description="Helical" evidence="2">
    <location>
        <begin position="827"/>
        <end position="846"/>
    </location>
</feature>
<dbReference type="SUPFAM" id="SSF103481">
    <property type="entry name" value="Multidrug resistance efflux transporter EmrE"/>
    <property type="match status" value="1"/>
</dbReference>
<keyword evidence="2" id="KW-1133">Transmembrane helix</keyword>
<keyword evidence="2" id="KW-0472">Membrane</keyword>
<feature type="transmembrane region" description="Helical" evidence="2">
    <location>
        <begin position="144"/>
        <end position="163"/>
    </location>
</feature>
<comment type="caution">
    <text evidence="3">The sequence shown here is derived from an EMBL/GenBank/DDBJ whole genome shotgun (WGS) entry which is preliminary data.</text>
</comment>
<feature type="transmembrane region" description="Helical" evidence="2">
    <location>
        <begin position="471"/>
        <end position="490"/>
    </location>
</feature>
<dbReference type="InterPro" id="IPR037185">
    <property type="entry name" value="EmrE-like"/>
</dbReference>
<reference evidence="4" key="1">
    <citation type="submission" date="2017-04" db="EMBL/GenBank/DDBJ databases">
        <title>Plasmodium gonderi genome.</title>
        <authorList>
            <person name="Arisue N."/>
            <person name="Honma H."/>
            <person name="Kawai S."/>
            <person name="Tougan T."/>
            <person name="Tanabe K."/>
            <person name="Horii T."/>
        </authorList>
    </citation>
    <scope>NUCLEOTIDE SEQUENCE [LARGE SCALE GENOMIC DNA]</scope>
    <source>
        <strain evidence="4">ATCC 30045</strain>
    </source>
</reference>
<organism evidence="3 4">
    <name type="scientific">Plasmodium gonderi</name>
    <dbReference type="NCBI Taxonomy" id="77519"/>
    <lineage>
        <taxon>Eukaryota</taxon>
        <taxon>Sar</taxon>
        <taxon>Alveolata</taxon>
        <taxon>Apicomplexa</taxon>
        <taxon>Aconoidasida</taxon>
        <taxon>Haemosporida</taxon>
        <taxon>Plasmodiidae</taxon>
        <taxon>Plasmodium</taxon>
        <taxon>Plasmodium (Plasmodium)</taxon>
    </lineage>
</organism>
<feature type="transmembrane region" description="Helical" evidence="2">
    <location>
        <begin position="858"/>
        <end position="876"/>
    </location>
</feature>
<dbReference type="EMBL" id="BDQF01000010">
    <property type="protein sequence ID" value="GAW81091.1"/>
    <property type="molecule type" value="Genomic_DNA"/>
</dbReference>
<evidence type="ECO:0008006" key="5">
    <source>
        <dbReference type="Google" id="ProtNLM"/>
    </source>
</evidence>
<protein>
    <recommendedName>
        <fullName evidence="5">Transporter</fullName>
    </recommendedName>
</protein>
<accession>A0A1Y1JEY0</accession>
<feature type="transmembrane region" description="Helical" evidence="2">
    <location>
        <begin position="108"/>
        <end position="124"/>
    </location>
</feature>
<dbReference type="GO" id="GO:0016020">
    <property type="term" value="C:membrane"/>
    <property type="evidence" value="ECO:0007669"/>
    <property type="project" value="TreeGrafter"/>
</dbReference>